<dbReference type="Gene3D" id="1.10.940.10">
    <property type="entry name" value="NusB-like"/>
    <property type="match status" value="1"/>
</dbReference>
<feature type="domain" description="NusB/RsmB/TIM44" evidence="7">
    <location>
        <begin position="5"/>
        <end position="131"/>
    </location>
</feature>
<reference evidence="8 9" key="1">
    <citation type="journal article" date="2018" name="Nat. Biotechnol.">
        <title>A standardized bacterial taxonomy based on genome phylogeny substantially revises the tree of life.</title>
        <authorList>
            <person name="Parks D.H."/>
            <person name="Chuvochina M."/>
            <person name="Waite D.W."/>
            <person name="Rinke C."/>
            <person name="Skarshewski A."/>
            <person name="Chaumeil P.A."/>
            <person name="Hugenholtz P."/>
        </authorList>
    </citation>
    <scope>NUCLEOTIDE SEQUENCE [LARGE SCALE GENOMIC DNA]</scope>
    <source>
        <strain evidence="8">UBA11728</strain>
    </source>
</reference>
<dbReference type="GO" id="GO:0005829">
    <property type="term" value="C:cytosol"/>
    <property type="evidence" value="ECO:0007669"/>
    <property type="project" value="TreeGrafter"/>
</dbReference>
<name>A0A3D2X3B5_9FIRM</name>
<evidence type="ECO:0000256" key="5">
    <source>
        <dbReference type="ARBA" id="ARBA00023163"/>
    </source>
</evidence>
<dbReference type="Pfam" id="PF01029">
    <property type="entry name" value="NusB"/>
    <property type="match status" value="1"/>
</dbReference>
<comment type="caution">
    <text evidence="8">The sequence shown here is derived from an EMBL/GenBank/DDBJ whole genome shotgun (WGS) entry which is preliminary data.</text>
</comment>
<evidence type="ECO:0000313" key="8">
    <source>
        <dbReference type="EMBL" id="HCL01631.1"/>
    </source>
</evidence>
<evidence type="ECO:0000313" key="9">
    <source>
        <dbReference type="Proteomes" id="UP000262969"/>
    </source>
</evidence>
<keyword evidence="4 6" id="KW-0805">Transcription regulation</keyword>
<organism evidence="8 9">
    <name type="scientific">Lachnoclostridium phytofermentans</name>
    <dbReference type="NCBI Taxonomy" id="66219"/>
    <lineage>
        <taxon>Bacteria</taxon>
        <taxon>Bacillati</taxon>
        <taxon>Bacillota</taxon>
        <taxon>Clostridia</taxon>
        <taxon>Lachnospirales</taxon>
        <taxon>Lachnospiraceae</taxon>
    </lineage>
</organism>
<dbReference type="AlphaFoldDB" id="A0A3D2X3B5"/>
<dbReference type="NCBIfam" id="TIGR01951">
    <property type="entry name" value="nusB"/>
    <property type="match status" value="1"/>
</dbReference>
<keyword evidence="2 6" id="KW-0889">Transcription antitermination</keyword>
<evidence type="ECO:0000256" key="4">
    <source>
        <dbReference type="ARBA" id="ARBA00023015"/>
    </source>
</evidence>
<gene>
    <name evidence="6 8" type="primary">nusB</name>
    <name evidence="8" type="ORF">DHW61_04320</name>
</gene>
<dbReference type="PANTHER" id="PTHR11078:SF3">
    <property type="entry name" value="ANTITERMINATION NUSB DOMAIN-CONTAINING PROTEIN"/>
    <property type="match status" value="1"/>
</dbReference>
<dbReference type="InterPro" id="IPR035926">
    <property type="entry name" value="NusB-like_sf"/>
</dbReference>
<dbReference type="EMBL" id="DPVV01000150">
    <property type="protein sequence ID" value="HCL01631.1"/>
    <property type="molecule type" value="Genomic_DNA"/>
</dbReference>
<dbReference type="SUPFAM" id="SSF48013">
    <property type="entry name" value="NusB-like"/>
    <property type="match status" value="1"/>
</dbReference>
<evidence type="ECO:0000256" key="1">
    <source>
        <dbReference type="ARBA" id="ARBA00005952"/>
    </source>
</evidence>
<comment type="function">
    <text evidence="6">Involved in transcription antitermination. Required for transcription of ribosomal RNA (rRNA) genes. Binds specifically to the boxA antiterminator sequence of the ribosomal RNA (rrn) operons.</text>
</comment>
<dbReference type="InterPro" id="IPR006027">
    <property type="entry name" value="NusB_RsmB_TIM44"/>
</dbReference>
<dbReference type="GO" id="GO:0031564">
    <property type="term" value="P:transcription antitermination"/>
    <property type="evidence" value="ECO:0007669"/>
    <property type="project" value="UniProtKB-KW"/>
</dbReference>
<accession>A0A3D2X3B5</accession>
<dbReference type="GO" id="GO:0006353">
    <property type="term" value="P:DNA-templated transcription termination"/>
    <property type="evidence" value="ECO:0007669"/>
    <property type="project" value="UniProtKB-UniRule"/>
</dbReference>
<evidence type="ECO:0000256" key="2">
    <source>
        <dbReference type="ARBA" id="ARBA00022814"/>
    </source>
</evidence>
<sequence>MTRREIREHLFRMLFRKEFHEPTELIEQVLFYFDSLESITPEQQEYLNVRFDKINEKLGEIDVILANASSGWKLNRMGKVDLNIMRLATYEIRFDDEVPVKVAINEAIELAKKYGGDSSASFVNGILAKVIE</sequence>
<evidence type="ECO:0000256" key="6">
    <source>
        <dbReference type="HAMAP-Rule" id="MF_00073"/>
    </source>
</evidence>
<comment type="similarity">
    <text evidence="1 6">Belongs to the NusB family.</text>
</comment>
<dbReference type="PANTHER" id="PTHR11078">
    <property type="entry name" value="N UTILIZATION SUBSTANCE PROTEIN B-RELATED"/>
    <property type="match status" value="1"/>
</dbReference>
<protein>
    <recommendedName>
        <fullName evidence="6">Transcription antitermination protein NusB</fullName>
    </recommendedName>
    <alternativeName>
        <fullName evidence="6">Antitermination factor NusB</fullName>
    </alternativeName>
</protein>
<dbReference type="InterPro" id="IPR011605">
    <property type="entry name" value="NusB_fam"/>
</dbReference>
<evidence type="ECO:0000256" key="3">
    <source>
        <dbReference type="ARBA" id="ARBA00022884"/>
    </source>
</evidence>
<proteinExistence type="inferred from homology"/>
<dbReference type="HAMAP" id="MF_00073">
    <property type="entry name" value="NusB"/>
    <property type="match status" value="1"/>
</dbReference>
<keyword evidence="5 6" id="KW-0804">Transcription</keyword>
<dbReference type="GO" id="GO:0003723">
    <property type="term" value="F:RNA binding"/>
    <property type="evidence" value="ECO:0007669"/>
    <property type="project" value="UniProtKB-UniRule"/>
</dbReference>
<dbReference type="Proteomes" id="UP000262969">
    <property type="component" value="Unassembled WGS sequence"/>
</dbReference>
<evidence type="ECO:0000259" key="7">
    <source>
        <dbReference type="Pfam" id="PF01029"/>
    </source>
</evidence>
<keyword evidence="3 6" id="KW-0694">RNA-binding</keyword>